<protein>
    <recommendedName>
        <fullName evidence="3">Signal recognition particle receptor subunit beta</fullName>
    </recommendedName>
</protein>
<dbReference type="PANTHER" id="PTHR43113">
    <property type="entry name" value="NUCLEOSIDE-DIPHOSPHATE-SUGAR EPIMERASE"/>
    <property type="match status" value="1"/>
</dbReference>
<comment type="caution">
    <text evidence="12">The sequence shown here is derived from an EMBL/GenBank/DDBJ whole genome shotgun (WGS) entry which is preliminary data.</text>
</comment>
<dbReference type="Proteomes" id="UP000298416">
    <property type="component" value="Unassembled WGS sequence"/>
</dbReference>
<dbReference type="AlphaFoldDB" id="A0A8X8X4R7"/>
<dbReference type="Gene3D" id="3.90.226.10">
    <property type="entry name" value="2-enoyl-CoA Hydratase, Chain A, domain 1"/>
    <property type="match status" value="1"/>
</dbReference>
<dbReference type="EMBL" id="PNBA02000012">
    <property type="protein sequence ID" value="KAG6405678.1"/>
    <property type="molecule type" value="Genomic_DNA"/>
</dbReference>
<feature type="transmembrane region" description="Helical" evidence="11">
    <location>
        <begin position="32"/>
        <end position="52"/>
    </location>
</feature>
<dbReference type="InterPro" id="IPR019009">
    <property type="entry name" value="SRP_receptor_beta_su"/>
</dbReference>
<evidence type="ECO:0000256" key="5">
    <source>
        <dbReference type="ARBA" id="ARBA00022741"/>
    </source>
</evidence>
<dbReference type="CDD" id="cd04105">
    <property type="entry name" value="SR_beta"/>
    <property type="match status" value="1"/>
</dbReference>
<keyword evidence="6" id="KW-0256">Endoplasmic reticulum</keyword>
<keyword evidence="10" id="KW-0675">Receptor</keyword>
<evidence type="ECO:0000256" key="10">
    <source>
        <dbReference type="ARBA" id="ARBA00023170"/>
    </source>
</evidence>
<keyword evidence="9 11" id="KW-0472">Membrane</keyword>
<evidence type="ECO:0000256" key="3">
    <source>
        <dbReference type="ARBA" id="ARBA00020256"/>
    </source>
</evidence>
<evidence type="ECO:0000256" key="9">
    <source>
        <dbReference type="ARBA" id="ARBA00023136"/>
    </source>
</evidence>
<accession>A0A8X8X4R7</accession>
<proteinExistence type="inferred from homology"/>
<evidence type="ECO:0000256" key="8">
    <source>
        <dbReference type="ARBA" id="ARBA00023134"/>
    </source>
</evidence>
<dbReference type="GO" id="GO:0009234">
    <property type="term" value="P:menaquinone biosynthetic process"/>
    <property type="evidence" value="ECO:0007669"/>
    <property type="project" value="TreeGrafter"/>
</dbReference>
<name>A0A8X8X4R7_SALSN</name>
<evidence type="ECO:0000256" key="2">
    <source>
        <dbReference type="ARBA" id="ARBA00005619"/>
    </source>
</evidence>
<dbReference type="PANTHER" id="PTHR43113:SF1">
    <property type="entry name" value="1,4-DIHYDROXY-2-NAPHTHOYL-COA SYNTHASE, PEROXISOMAL"/>
    <property type="match status" value="1"/>
</dbReference>
<evidence type="ECO:0000313" key="12">
    <source>
        <dbReference type="EMBL" id="KAG6405678.1"/>
    </source>
</evidence>
<evidence type="ECO:0000256" key="11">
    <source>
        <dbReference type="SAM" id="Phobius"/>
    </source>
</evidence>
<sequence>MDEKNLENLKIQLQQLHNDAHEFVQSIPPSQLYSAIGVVIFTILVFLIIRLFKPRASNTIVLTGLSGSGKTVLFYQLRDGSSHQGTVTSMEPNEETFVLHSETTKKGKVKPVHIVDVPGHSRLRPKLDEFLPQAAGIVFVVDAVELLPNVRAASEYLYDILTKASVVKRKIPLLLLCNKVDKVTAHTKDFIRKQLEKEIDKLRASRTALSSADIANEYSLGHGRDYVKAVKSAEMSARRAKFNRTDNILMYHLIFSFFSYRIFVAIVLSPIHTVFHFLISTLPISPTESSMAGISAEAAKAIDRRMFAVSRHLIPESNHTHCLGMSACSSGFDDTYHRVHGAVPTHIPPWKPAIDDSGKDFADIIYEKAVGEGIAKITINRPDRRNAFRPETVKELIRAFNDARDDIR</sequence>
<dbReference type="GO" id="GO:0005789">
    <property type="term" value="C:endoplasmic reticulum membrane"/>
    <property type="evidence" value="ECO:0007669"/>
    <property type="project" value="UniProtKB-SubCell"/>
</dbReference>
<keyword evidence="5" id="KW-0547">Nucleotide-binding</keyword>
<dbReference type="InterPro" id="IPR029045">
    <property type="entry name" value="ClpP/crotonase-like_dom_sf"/>
</dbReference>
<evidence type="ECO:0000256" key="1">
    <source>
        <dbReference type="ARBA" id="ARBA00004389"/>
    </source>
</evidence>
<keyword evidence="8" id="KW-0342">GTP-binding</keyword>
<dbReference type="InterPro" id="IPR005225">
    <property type="entry name" value="Small_GTP-bd"/>
</dbReference>
<keyword evidence="4 11" id="KW-0812">Transmembrane</keyword>
<keyword evidence="13" id="KW-1185">Reference proteome</keyword>
<dbReference type="InterPro" id="IPR027417">
    <property type="entry name" value="P-loop_NTPase"/>
</dbReference>
<dbReference type="GO" id="GO:0005829">
    <property type="term" value="C:cytosol"/>
    <property type="evidence" value="ECO:0007669"/>
    <property type="project" value="TreeGrafter"/>
</dbReference>
<dbReference type="Gene3D" id="3.40.50.300">
    <property type="entry name" value="P-loop containing nucleotide triphosphate hydrolases"/>
    <property type="match status" value="1"/>
</dbReference>
<reference evidence="12" key="2">
    <citation type="submission" date="2020-08" db="EMBL/GenBank/DDBJ databases">
        <title>Plant Genome Project.</title>
        <authorList>
            <person name="Zhang R.-G."/>
        </authorList>
    </citation>
    <scope>NUCLEOTIDE SEQUENCE</scope>
    <source>
        <strain evidence="12">Huo1</strain>
        <tissue evidence="12">Leaf</tissue>
    </source>
</reference>
<evidence type="ECO:0000256" key="7">
    <source>
        <dbReference type="ARBA" id="ARBA00022989"/>
    </source>
</evidence>
<dbReference type="Pfam" id="PF00378">
    <property type="entry name" value="ECH_1"/>
    <property type="match status" value="1"/>
</dbReference>
<dbReference type="NCBIfam" id="TIGR00231">
    <property type="entry name" value="small_GTP"/>
    <property type="match status" value="1"/>
</dbReference>
<dbReference type="Pfam" id="PF09439">
    <property type="entry name" value="SRPRB"/>
    <property type="match status" value="1"/>
</dbReference>
<feature type="transmembrane region" description="Helical" evidence="11">
    <location>
        <begin position="248"/>
        <end position="268"/>
    </location>
</feature>
<dbReference type="GO" id="GO:0008935">
    <property type="term" value="F:1,4-dihydroxy-2-naphthoyl-CoA synthase activity"/>
    <property type="evidence" value="ECO:0007669"/>
    <property type="project" value="TreeGrafter"/>
</dbReference>
<evidence type="ECO:0000256" key="4">
    <source>
        <dbReference type="ARBA" id="ARBA00022692"/>
    </source>
</evidence>
<reference evidence="12" key="1">
    <citation type="submission" date="2018-01" db="EMBL/GenBank/DDBJ databases">
        <authorList>
            <person name="Mao J.F."/>
        </authorList>
    </citation>
    <scope>NUCLEOTIDE SEQUENCE</scope>
    <source>
        <strain evidence="12">Huo1</strain>
        <tissue evidence="12">Leaf</tissue>
    </source>
</reference>
<evidence type="ECO:0000256" key="6">
    <source>
        <dbReference type="ARBA" id="ARBA00022824"/>
    </source>
</evidence>
<organism evidence="12">
    <name type="scientific">Salvia splendens</name>
    <name type="common">Scarlet sage</name>
    <dbReference type="NCBI Taxonomy" id="180675"/>
    <lineage>
        <taxon>Eukaryota</taxon>
        <taxon>Viridiplantae</taxon>
        <taxon>Streptophyta</taxon>
        <taxon>Embryophyta</taxon>
        <taxon>Tracheophyta</taxon>
        <taxon>Spermatophyta</taxon>
        <taxon>Magnoliopsida</taxon>
        <taxon>eudicotyledons</taxon>
        <taxon>Gunneridae</taxon>
        <taxon>Pentapetalae</taxon>
        <taxon>asterids</taxon>
        <taxon>lamiids</taxon>
        <taxon>Lamiales</taxon>
        <taxon>Lamiaceae</taxon>
        <taxon>Nepetoideae</taxon>
        <taxon>Mentheae</taxon>
        <taxon>Salviinae</taxon>
        <taxon>Salvia</taxon>
        <taxon>Salvia subgen. Calosphace</taxon>
        <taxon>core Calosphace</taxon>
    </lineage>
</organism>
<dbReference type="PROSITE" id="PS51417">
    <property type="entry name" value="ARF"/>
    <property type="match status" value="1"/>
</dbReference>
<comment type="similarity">
    <text evidence="2">Belongs to the SRP receptor beta subunit family.</text>
</comment>
<dbReference type="InterPro" id="IPR001753">
    <property type="entry name" value="Enoyl-CoA_hydra/iso"/>
</dbReference>
<dbReference type="GO" id="GO:0005525">
    <property type="term" value="F:GTP binding"/>
    <property type="evidence" value="ECO:0007669"/>
    <property type="project" value="UniProtKB-KW"/>
</dbReference>
<evidence type="ECO:0000313" key="13">
    <source>
        <dbReference type="Proteomes" id="UP000298416"/>
    </source>
</evidence>
<comment type="subcellular location">
    <subcellularLocation>
        <location evidence="1">Endoplasmic reticulum membrane</location>
        <topology evidence="1">Single-pass membrane protein</topology>
    </subcellularLocation>
</comment>
<dbReference type="SUPFAM" id="SSF52540">
    <property type="entry name" value="P-loop containing nucleoside triphosphate hydrolases"/>
    <property type="match status" value="1"/>
</dbReference>
<keyword evidence="7 11" id="KW-1133">Transmembrane helix</keyword>
<gene>
    <name evidence="12" type="ORF">SASPL_133270</name>
</gene>
<dbReference type="SUPFAM" id="SSF52096">
    <property type="entry name" value="ClpP/crotonase"/>
    <property type="match status" value="1"/>
</dbReference>